<evidence type="ECO:0000313" key="2">
    <source>
        <dbReference type="Proteomes" id="UP000183174"/>
    </source>
</evidence>
<dbReference type="Gene3D" id="3.30.1330.70">
    <property type="entry name" value="Holliday junction resolvase RusA"/>
    <property type="match status" value="1"/>
</dbReference>
<dbReference type="SUPFAM" id="SSF103084">
    <property type="entry name" value="Holliday junction resolvase RusA"/>
    <property type="match status" value="1"/>
</dbReference>
<name>A0A1C3XHF8_9BRAD</name>
<dbReference type="Proteomes" id="UP000183174">
    <property type="component" value="Unassembled WGS sequence"/>
</dbReference>
<dbReference type="EMBL" id="FMAE01000021">
    <property type="protein sequence ID" value="SCB51711.1"/>
    <property type="molecule type" value="Genomic_DNA"/>
</dbReference>
<sequence length="129" mass="14204">MIVVTLPFPPSTNNLFINTSRGRIRSSKYDQWATEAGWELLRQRPAKAIGPVSLIFEFEAGKDKRKRDITNLLKAPEDLLVKHGIIEADDNTIVQSISANWNAEVTGVRIAIKPLQGNASHGSGTQQPA</sequence>
<accession>A0A1C3XHF8</accession>
<dbReference type="RefSeq" id="WP_074448365.1">
    <property type="nucleotide sequence ID" value="NZ_FMAE01000021.1"/>
</dbReference>
<proteinExistence type="predicted"/>
<dbReference type="GO" id="GO:0006310">
    <property type="term" value="P:DNA recombination"/>
    <property type="evidence" value="ECO:0007669"/>
    <property type="project" value="InterPro"/>
</dbReference>
<reference evidence="1 2" key="1">
    <citation type="submission" date="2016-08" db="EMBL/GenBank/DDBJ databases">
        <authorList>
            <person name="Seilhamer J.J."/>
        </authorList>
    </citation>
    <scope>NUCLEOTIDE SEQUENCE [LARGE SCALE GENOMIC DNA]</scope>
    <source>
        <strain evidence="1 2">CCBAU 10071</strain>
    </source>
</reference>
<protein>
    <submittedName>
        <fullName evidence="1">Crossover junction endodeoxyribonuclease RusA</fullName>
    </submittedName>
</protein>
<dbReference type="InterPro" id="IPR008822">
    <property type="entry name" value="Endonuclease_RusA-like"/>
</dbReference>
<organism evidence="1 2">
    <name type="scientific">Bradyrhizobium yuanmingense</name>
    <dbReference type="NCBI Taxonomy" id="108015"/>
    <lineage>
        <taxon>Bacteria</taxon>
        <taxon>Pseudomonadati</taxon>
        <taxon>Pseudomonadota</taxon>
        <taxon>Alphaproteobacteria</taxon>
        <taxon>Hyphomicrobiales</taxon>
        <taxon>Nitrobacteraceae</taxon>
        <taxon>Bradyrhizobium</taxon>
    </lineage>
</organism>
<evidence type="ECO:0000313" key="1">
    <source>
        <dbReference type="EMBL" id="SCB51711.1"/>
    </source>
</evidence>
<gene>
    <name evidence="1" type="ORF">GA0061099_102122</name>
</gene>
<dbReference type="InterPro" id="IPR036614">
    <property type="entry name" value="RusA-like_sf"/>
</dbReference>
<dbReference type="GO" id="GO:0006281">
    <property type="term" value="P:DNA repair"/>
    <property type="evidence" value="ECO:0007669"/>
    <property type="project" value="InterPro"/>
</dbReference>
<dbReference type="GO" id="GO:0000287">
    <property type="term" value="F:magnesium ion binding"/>
    <property type="evidence" value="ECO:0007669"/>
    <property type="project" value="InterPro"/>
</dbReference>
<dbReference type="AlphaFoldDB" id="A0A1C3XHF8"/>
<dbReference type="Pfam" id="PF05866">
    <property type="entry name" value="RusA"/>
    <property type="match status" value="1"/>
</dbReference>